<reference evidence="1 2" key="1">
    <citation type="submission" date="2018-12" db="EMBL/GenBank/DDBJ databases">
        <title>The genome of Variovorax gossypii DSM 100435.</title>
        <authorList>
            <person name="Gao J."/>
            <person name="Sun J."/>
        </authorList>
    </citation>
    <scope>NUCLEOTIDE SEQUENCE [LARGE SCALE GENOMIC DNA]</scope>
    <source>
        <strain evidence="1 2">DSM 100435</strain>
    </source>
</reference>
<dbReference type="AlphaFoldDB" id="A0A3S0JXR3"/>
<name>A0A3S0JXR3_9BURK</name>
<accession>A0A3S0JXR3</accession>
<sequence>MTVNTAPAWHLRLANLRDQRPSRSRDIALSALVDEDFDAADEQNIEELLLSFVADVDTSVLQSFENDGTVPDPRALEALRVIFGGQQI</sequence>
<organism evidence="1 2">
    <name type="scientific">Variovorax gossypii</name>
    <dbReference type="NCBI Taxonomy" id="1679495"/>
    <lineage>
        <taxon>Bacteria</taxon>
        <taxon>Pseudomonadati</taxon>
        <taxon>Pseudomonadota</taxon>
        <taxon>Betaproteobacteria</taxon>
        <taxon>Burkholderiales</taxon>
        <taxon>Comamonadaceae</taxon>
        <taxon>Variovorax</taxon>
    </lineage>
</organism>
<gene>
    <name evidence="1" type="ORF">EJP69_14260</name>
</gene>
<evidence type="ECO:0000313" key="1">
    <source>
        <dbReference type="EMBL" id="RTQ35521.1"/>
    </source>
</evidence>
<protein>
    <submittedName>
        <fullName evidence="1">Uncharacterized protein</fullName>
    </submittedName>
</protein>
<dbReference type="Proteomes" id="UP000267418">
    <property type="component" value="Unassembled WGS sequence"/>
</dbReference>
<evidence type="ECO:0000313" key="2">
    <source>
        <dbReference type="Proteomes" id="UP000267418"/>
    </source>
</evidence>
<proteinExistence type="predicted"/>
<keyword evidence="2" id="KW-1185">Reference proteome</keyword>
<dbReference type="RefSeq" id="WP_126470766.1">
    <property type="nucleotide sequence ID" value="NZ_RXOE01000002.1"/>
</dbReference>
<dbReference type="EMBL" id="RXOE01000002">
    <property type="protein sequence ID" value="RTQ35521.1"/>
    <property type="molecule type" value="Genomic_DNA"/>
</dbReference>
<comment type="caution">
    <text evidence="1">The sequence shown here is derived from an EMBL/GenBank/DDBJ whole genome shotgun (WGS) entry which is preliminary data.</text>
</comment>